<feature type="repeat" description="RCC1" evidence="3">
    <location>
        <begin position="299"/>
        <end position="354"/>
    </location>
</feature>
<proteinExistence type="predicted"/>
<organism evidence="6 7">
    <name type="scientific">Pichia membranifaciens NRRL Y-2026</name>
    <dbReference type="NCBI Taxonomy" id="763406"/>
    <lineage>
        <taxon>Eukaryota</taxon>
        <taxon>Fungi</taxon>
        <taxon>Dikarya</taxon>
        <taxon>Ascomycota</taxon>
        <taxon>Saccharomycotina</taxon>
        <taxon>Pichiomycetes</taxon>
        <taxon>Pichiales</taxon>
        <taxon>Pichiaceae</taxon>
        <taxon>Pichia</taxon>
    </lineage>
</organism>
<sequence length="496" mass="54407">MAKLVRKRKSASLVSEGNVTPSPAKKARSDAQHHHSFESIRASRYKTINDKPTAKSTPLDLFVWGSGSMCELGLGPDAKTKEVKRPRLNPFLKKEEVGIVDFAVGGMHVLTLDKSNNLWSWGTNDSGVLGRDTSGQADKNLRDIDSVKDEDDEDGDLNEAESTPGKVEGLPKDDQIVRVAASDNLSVVLLESGQVWAWGTFRNNEGILGFSKDVKIQKTPVRIEELENIVQIVAGKDHILALDSKGLVYAWGNGQQFQLGRKIMERSMMSSLEPRSFGLKNIKFIGSGEFHSFAITRDGKVLAWGLNQYGQCGVDMNIEDGAVVGKPTEIKSLKGKKIVYITGGEHHSIAVSESGELYTFGRYDMKEIGIEKEKLPMDDCIVDAHGNVRCLPVPTKLTTLPPVNTVACGSHHSLAITKDGLVFAWGFADTYALGLGNLDEDIAKPTRIDNTATREHQIEIVGCGGQFSVSAGIKLDDEKVEERLDKIEQFEEELEK</sequence>
<dbReference type="PANTHER" id="PTHR45982:SF1">
    <property type="entry name" value="REGULATOR OF CHROMOSOME CONDENSATION"/>
    <property type="match status" value="1"/>
</dbReference>
<dbReference type="GO" id="GO:0005085">
    <property type="term" value="F:guanyl-nucleotide exchange factor activity"/>
    <property type="evidence" value="ECO:0007669"/>
    <property type="project" value="TreeGrafter"/>
</dbReference>
<dbReference type="InterPro" id="IPR000408">
    <property type="entry name" value="Reg_chr_condens"/>
</dbReference>
<dbReference type="AlphaFoldDB" id="A0A1E3NF04"/>
<dbReference type="InterPro" id="IPR051553">
    <property type="entry name" value="Ran_GTPase-activating"/>
</dbReference>
<dbReference type="PROSITE" id="PS00626">
    <property type="entry name" value="RCC1_2"/>
    <property type="match status" value="3"/>
</dbReference>
<dbReference type="InterPro" id="IPR009091">
    <property type="entry name" value="RCC1/BLIP-II"/>
</dbReference>
<dbReference type="PANTHER" id="PTHR45982">
    <property type="entry name" value="REGULATOR OF CHROMOSOME CONDENSATION"/>
    <property type="match status" value="1"/>
</dbReference>
<dbReference type="RefSeq" id="XP_019015848.1">
    <property type="nucleotide sequence ID" value="XM_019161888.1"/>
</dbReference>
<feature type="repeat" description="RCC1" evidence="3">
    <location>
        <begin position="355"/>
        <end position="419"/>
    </location>
</feature>
<dbReference type="Proteomes" id="UP000094455">
    <property type="component" value="Unassembled WGS sequence"/>
</dbReference>
<dbReference type="PRINTS" id="PR00633">
    <property type="entry name" value="RCCNDNSATION"/>
</dbReference>
<evidence type="ECO:0000256" key="1">
    <source>
        <dbReference type="ARBA" id="ARBA00022658"/>
    </source>
</evidence>
<feature type="compositionally biased region" description="Basic residues" evidence="4">
    <location>
        <begin position="1"/>
        <end position="10"/>
    </location>
</feature>
<evidence type="ECO:0000313" key="6">
    <source>
        <dbReference type="EMBL" id="ODQ44735.1"/>
    </source>
</evidence>
<keyword evidence="1" id="KW-0344">Guanine-nucleotide releasing factor</keyword>
<feature type="region of interest" description="Disordered" evidence="4">
    <location>
        <begin position="1"/>
        <end position="43"/>
    </location>
</feature>
<feature type="repeat" description="RCC1" evidence="3">
    <location>
        <begin position="59"/>
        <end position="115"/>
    </location>
</feature>
<feature type="repeat" description="RCC1" evidence="3">
    <location>
        <begin position="193"/>
        <end position="245"/>
    </location>
</feature>
<dbReference type="OrthoDB" id="61110at2759"/>
<dbReference type="GO" id="GO:0005737">
    <property type="term" value="C:cytoplasm"/>
    <property type="evidence" value="ECO:0007669"/>
    <property type="project" value="TreeGrafter"/>
</dbReference>
<evidence type="ECO:0000256" key="4">
    <source>
        <dbReference type="SAM" id="MobiDB-lite"/>
    </source>
</evidence>
<feature type="region of interest" description="Disordered" evidence="4">
    <location>
        <begin position="129"/>
        <end position="170"/>
    </location>
</feature>
<name>A0A1E3NF04_9ASCO</name>
<feature type="repeat" description="RCC1" evidence="3">
    <location>
        <begin position="246"/>
        <end position="298"/>
    </location>
</feature>
<feature type="compositionally biased region" description="Acidic residues" evidence="4">
    <location>
        <begin position="148"/>
        <end position="159"/>
    </location>
</feature>
<dbReference type="GeneID" id="30178575"/>
<feature type="domain" description="RCC1-like" evidence="5">
    <location>
        <begin position="60"/>
        <end position="469"/>
    </location>
</feature>
<feature type="compositionally biased region" description="Basic and acidic residues" evidence="4">
    <location>
        <begin position="27"/>
        <end position="38"/>
    </location>
</feature>
<evidence type="ECO:0000259" key="5">
    <source>
        <dbReference type="Pfam" id="PF25390"/>
    </source>
</evidence>
<accession>A0A1E3NF04</accession>
<evidence type="ECO:0000256" key="3">
    <source>
        <dbReference type="PROSITE-ProRule" id="PRU00235"/>
    </source>
</evidence>
<reference evidence="6 7" key="1">
    <citation type="journal article" date="2016" name="Proc. Natl. Acad. Sci. U.S.A.">
        <title>Comparative genomics of biotechnologically important yeasts.</title>
        <authorList>
            <person name="Riley R."/>
            <person name="Haridas S."/>
            <person name="Wolfe K.H."/>
            <person name="Lopes M.R."/>
            <person name="Hittinger C.T."/>
            <person name="Goeker M."/>
            <person name="Salamov A.A."/>
            <person name="Wisecaver J.H."/>
            <person name="Long T.M."/>
            <person name="Calvey C.H."/>
            <person name="Aerts A.L."/>
            <person name="Barry K.W."/>
            <person name="Choi C."/>
            <person name="Clum A."/>
            <person name="Coughlan A.Y."/>
            <person name="Deshpande S."/>
            <person name="Douglass A.P."/>
            <person name="Hanson S.J."/>
            <person name="Klenk H.-P."/>
            <person name="LaButti K.M."/>
            <person name="Lapidus A."/>
            <person name="Lindquist E.A."/>
            <person name="Lipzen A.M."/>
            <person name="Meier-Kolthoff J.P."/>
            <person name="Ohm R.A."/>
            <person name="Otillar R.P."/>
            <person name="Pangilinan J.L."/>
            <person name="Peng Y."/>
            <person name="Rokas A."/>
            <person name="Rosa C.A."/>
            <person name="Scheuner C."/>
            <person name="Sibirny A.A."/>
            <person name="Slot J.C."/>
            <person name="Stielow J.B."/>
            <person name="Sun H."/>
            <person name="Kurtzman C.P."/>
            <person name="Blackwell M."/>
            <person name="Grigoriev I.V."/>
            <person name="Jeffries T.W."/>
        </authorList>
    </citation>
    <scope>NUCLEOTIDE SEQUENCE [LARGE SCALE GENOMIC DNA]</scope>
    <source>
        <strain evidence="6 7">NRRL Y-2026</strain>
    </source>
</reference>
<dbReference type="STRING" id="763406.A0A1E3NF04"/>
<dbReference type="PROSITE" id="PS50012">
    <property type="entry name" value="RCC1_3"/>
    <property type="match status" value="7"/>
</dbReference>
<feature type="compositionally biased region" description="Polar residues" evidence="4">
    <location>
        <begin position="12"/>
        <end position="21"/>
    </location>
</feature>
<keyword evidence="7" id="KW-1185">Reference proteome</keyword>
<keyword evidence="2" id="KW-0677">Repeat</keyword>
<dbReference type="InterPro" id="IPR058923">
    <property type="entry name" value="RCC1-like_dom"/>
</dbReference>
<dbReference type="Pfam" id="PF25390">
    <property type="entry name" value="WD40_RLD"/>
    <property type="match status" value="1"/>
</dbReference>
<gene>
    <name evidence="6" type="ORF">PICMEDRAFT_18129</name>
</gene>
<dbReference type="EMBL" id="KV454006">
    <property type="protein sequence ID" value="ODQ44735.1"/>
    <property type="molecule type" value="Genomic_DNA"/>
</dbReference>
<dbReference type="SUPFAM" id="SSF50985">
    <property type="entry name" value="RCC1/BLIP-II"/>
    <property type="match status" value="1"/>
</dbReference>
<feature type="repeat" description="RCC1" evidence="3">
    <location>
        <begin position="420"/>
        <end position="474"/>
    </location>
</feature>
<dbReference type="PROSITE" id="PS00625">
    <property type="entry name" value="RCC1_1"/>
    <property type="match status" value="1"/>
</dbReference>
<evidence type="ECO:0000313" key="7">
    <source>
        <dbReference type="Proteomes" id="UP000094455"/>
    </source>
</evidence>
<dbReference type="Gene3D" id="2.130.10.30">
    <property type="entry name" value="Regulator of chromosome condensation 1/beta-lactamase-inhibitor protein II"/>
    <property type="match status" value="1"/>
</dbReference>
<evidence type="ECO:0000256" key="2">
    <source>
        <dbReference type="ARBA" id="ARBA00022737"/>
    </source>
</evidence>
<protein>
    <recommendedName>
        <fullName evidence="5">RCC1-like domain-containing protein</fullName>
    </recommendedName>
</protein>
<feature type="repeat" description="RCC1" evidence="3">
    <location>
        <begin position="116"/>
        <end position="192"/>
    </location>
</feature>